<feature type="compositionally biased region" description="Polar residues" evidence="6">
    <location>
        <begin position="114"/>
        <end position="125"/>
    </location>
</feature>
<protein>
    <submittedName>
        <fullName evidence="9">Zinc finger protein 543-like</fullName>
    </submittedName>
</protein>
<feature type="domain" description="C2H2-type" evidence="7">
    <location>
        <begin position="251"/>
        <end position="279"/>
    </location>
</feature>
<dbReference type="GO" id="GO:0008270">
    <property type="term" value="F:zinc ion binding"/>
    <property type="evidence" value="ECO:0007669"/>
    <property type="project" value="UniProtKB-KW"/>
</dbReference>
<keyword evidence="8" id="KW-1185">Reference proteome</keyword>
<dbReference type="AlphaFoldDB" id="A0A9C6XTU2"/>
<sequence length="363" mass="40761">MCNDKGGDGLVAGSSETQFVATDVGTQDHSQFPSESLSQVLSSVQEITLVPDTDDEDDTDFEFPPNRETITGPQTPPRLRQNSETGETSEHTYSSVSLQPDESEAIYSERDLTPQISLRQGQSRPVTLPNAPSVPHTTPSQAVDNKPSEAVEGNTSQAVQNSLSQDVRKNHSEQSDDASGESAPSQPPKKVNVARFECEACDKQYASKNGLRAHIQAIHDKKQFKYDECGKRFSRRSSLHTHMHVHKGRELKCAKCGQEFKRNANLVEHFFLKHEKKSDYECQSCGKLFYRAFHLERHKPNLEFVNTETRRRVNPRSDKEEEMVPQIVVDGPTEETSRETEGAARADTAEDYLKYHKLLLEAT</sequence>
<dbReference type="Gene3D" id="3.30.160.60">
    <property type="entry name" value="Classic Zinc Finger"/>
    <property type="match status" value="3"/>
</dbReference>
<evidence type="ECO:0000256" key="6">
    <source>
        <dbReference type="SAM" id="MobiDB-lite"/>
    </source>
</evidence>
<evidence type="ECO:0000256" key="1">
    <source>
        <dbReference type="ARBA" id="ARBA00022723"/>
    </source>
</evidence>
<evidence type="ECO:0000256" key="5">
    <source>
        <dbReference type="PROSITE-ProRule" id="PRU00042"/>
    </source>
</evidence>
<dbReference type="PROSITE" id="PS50157">
    <property type="entry name" value="ZINC_FINGER_C2H2_2"/>
    <property type="match status" value="4"/>
</dbReference>
<evidence type="ECO:0000256" key="4">
    <source>
        <dbReference type="ARBA" id="ARBA00022833"/>
    </source>
</evidence>
<accession>A0A9C6XTU2</accession>
<dbReference type="PROSITE" id="PS00028">
    <property type="entry name" value="ZINC_FINGER_C2H2_1"/>
    <property type="match status" value="2"/>
</dbReference>
<keyword evidence="4" id="KW-0862">Zinc</keyword>
<dbReference type="PANTHER" id="PTHR24379:SF121">
    <property type="entry name" value="C2H2-TYPE DOMAIN-CONTAINING PROTEIN"/>
    <property type="match status" value="1"/>
</dbReference>
<proteinExistence type="predicted"/>
<keyword evidence="1" id="KW-0479">Metal-binding</keyword>
<keyword evidence="2" id="KW-0677">Repeat</keyword>
<feature type="compositionally biased region" description="Polar residues" evidence="6">
    <location>
        <begin position="80"/>
        <end position="100"/>
    </location>
</feature>
<dbReference type="FunFam" id="3.30.160.60:FF:000100">
    <property type="entry name" value="Zinc finger 45-like"/>
    <property type="match status" value="1"/>
</dbReference>
<gene>
    <name evidence="9" type="primary">LOC113216474</name>
</gene>
<name>A0A9C6XTU2_FRAOC</name>
<evidence type="ECO:0000313" key="8">
    <source>
        <dbReference type="Proteomes" id="UP000504606"/>
    </source>
</evidence>
<dbReference type="Pfam" id="PF12874">
    <property type="entry name" value="zf-met"/>
    <property type="match status" value="1"/>
</dbReference>
<evidence type="ECO:0000256" key="2">
    <source>
        <dbReference type="ARBA" id="ARBA00022737"/>
    </source>
</evidence>
<dbReference type="Pfam" id="PF00096">
    <property type="entry name" value="zf-C2H2"/>
    <property type="match status" value="2"/>
</dbReference>
<feature type="compositionally biased region" description="Polar residues" evidence="6">
    <location>
        <begin position="153"/>
        <end position="165"/>
    </location>
</feature>
<dbReference type="SUPFAM" id="SSF57667">
    <property type="entry name" value="beta-beta-alpha zinc fingers"/>
    <property type="match status" value="2"/>
</dbReference>
<dbReference type="GeneID" id="113216474"/>
<reference evidence="9" key="1">
    <citation type="submission" date="2025-08" db="UniProtKB">
        <authorList>
            <consortium name="RefSeq"/>
        </authorList>
    </citation>
    <scope>IDENTIFICATION</scope>
    <source>
        <tissue evidence="9">Whole organism</tissue>
    </source>
</reference>
<evidence type="ECO:0000313" key="9">
    <source>
        <dbReference type="RefSeq" id="XP_052131099.1"/>
    </source>
</evidence>
<feature type="compositionally biased region" description="Acidic residues" evidence="6">
    <location>
        <begin position="52"/>
        <end position="61"/>
    </location>
</feature>
<feature type="domain" description="C2H2-type" evidence="7">
    <location>
        <begin position="224"/>
        <end position="251"/>
    </location>
</feature>
<dbReference type="RefSeq" id="XP_052131099.1">
    <property type="nucleotide sequence ID" value="XM_052275139.1"/>
</dbReference>
<organism evidence="8 9">
    <name type="scientific">Frankliniella occidentalis</name>
    <name type="common">Western flower thrips</name>
    <name type="synonym">Euthrips occidentalis</name>
    <dbReference type="NCBI Taxonomy" id="133901"/>
    <lineage>
        <taxon>Eukaryota</taxon>
        <taxon>Metazoa</taxon>
        <taxon>Ecdysozoa</taxon>
        <taxon>Arthropoda</taxon>
        <taxon>Hexapoda</taxon>
        <taxon>Insecta</taxon>
        <taxon>Pterygota</taxon>
        <taxon>Neoptera</taxon>
        <taxon>Paraneoptera</taxon>
        <taxon>Thysanoptera</taxon>
        <taxon>Terebrantia</taxon>
        <taxon>Thripoidea</taxon>
        <taxon>Thripidae</taxon>
        <taxon>Frankliniella</taxon>
    </lineage>
</organism>
<dbReference type="Proteomes" id="UP000504606">
    <property type="component" value="Unplaced"/>
</dbReference>
<feature type="region of interest" description="Disordered" evidence="6">
    <location>
        <begin position="47"/>
        <end position="189"/>
    </location>
</feature>
<dbReference type="SMART" id="SM00355">
    <property type="entry name" value="ZnF_C2H2"/>
    <property type="match status" value="4"/>
</dbReference>
<keyword evidence="3 5" id="KW-0863">Zinc-finger</keyword>
<evidence type="ECO:0000256" key="3">
    <source>
        <dbReference type="ARBA" id="ARBA00022771"/>
    </source>
</evidence>
<feature type="domain" description="C2H2-type" evidence="7">
    <location>
        <begin position="280"/>
        <end position="311"/>
    </location>
</feature>
<dbReference type="PANTHER" id="PTHR24379">
    <property type="entry name" value="KRAB AND ZINC FINGER DOMAIN-CONTAINING"/>
    <property type="match status" value="1"/>
</dbReference>
<dbReference type="OrthoDB" id="10039931at2759"/>
<dbReference type="InterPro" id="IPR013087">
    <property type="entry name" value="Znf_C2H2_type"/>
</dbReference>
<evidence type="ECO:0000259" key="7">
    <source>
        <dbReference type="PROSITE" id="PS50157"/>
    </source>
</evidence>
<feature type="domain" description="C2H2-type" evidence="7">
    <location>
        <begin position="196"/>
        <end position="224"/>
    </location>
</feature>
<dbReference type="KEGG" id="foc:113216474"/>
<dbReference type="InterPro" id="IPR036236">
    <property type="entry name" value="Znf_C2H2_sf"/>
</dbReference>